<evidence type="ECO:0000313" key="1">
    <source>
        <dbReference type="EMBL" id="AMM72741.1"/>
    </source>
</evidence>
<dbReference type="EMBL" id="KT804738">
    <property type="protein sequence ID" value="AMM72741.1"/>
    <property type="molecule type" value="Genomic_DNA"/>
</dbReference>
<proteinExistence type="predicted"/>
<sequence length="138" mass="14866">MVSVHLYRPVSNMLGNFKCNRMILLLMSDTLNSARHRSLYSSETPAATMALSSTVANNSLMSCRVNAMVLMSVLSKCVVILRKLNGMVISSSLSKNASVGVYSLLYGGSITLLNTSPPPHPRPLPAAQSAARRLTIPM</sequence>
<reference evidence="1 2" key="1">
    <citation type="journal article" date="2016" name="Apoptosis">
        <title>GSIV serine/threonine kinase can induce apoptotic cell death via p53 and pro-apoptotic gene Bax upregulation in fish cells.</title>
        <authorList>
            <person name="Reshi L."/>
            <person name="Wu H.C."/>
            <person name="Wu J.L."/>
            <person name="Wang H.V."/>
            <person name="Hong J.R."/>
        </authorList>
    </citation>
    <scope>NUCLEOTIDE SEQUENCE [LARGE SCALE GENOMIC DNA]</scope>
    <source>
        <strain evidence="1">GSIV-K1</strain>
    </source>
</reference>
<protein>
    <submittedName>
        <fullName evidence="1">ORF122R</fullName>
    </submittedName>
</protein>
<dbReference type="Proteomes" id="UP000160611">
    <property type="component" value="Segment"/>
</dbReference>
<reference evidence="1 2" key="2">
    <citation type="journal article" date="2016" name="Genome Announc.">
        <title>Complete Genome Sequence of a Giant Sea Perch Iridovirus in Kaohsiung, Taiwan.</title>
        <authorList>
            <person name="Wen C.M."/>
            <person name="Hong J.R."/>
        </authorList>
    </citation>
    <scope>NUCLEOTIDE SEQUENCE [LARGE SCALE GENOMIC DNA]</scope>
    <source>
        <strain evidence="1">GSIV-K1</strain>
    </source>
</reference>
<evidence type="ECO:0000313" key="2">
    <source>
        <dbReference type="Proteomes" id="UP000160611"/>
    </source>
</evidence>
<name>A0A140GBA2_GSIV</name>
<organism evidence="1 2">
    <name type="scientific">Giant seaperch iridovirus</name>
    <name type="common">GSIV</name>
    <dbReference type="NCBI Taxonomy" id="176655"/>
    <lineage>
        <taxon>Viruses</taxon>
        <taxon>Varidnaviria</taxon>
        <taxon>Bamfordvirae</taxon>
        <taxon>Nucleocytoviricota</taxon>
        <taxon>Megaviricetes</taxon>
        <taxon>Pimascovirales</taxon>
        <taxon>Pimascovirales incertae sedis</taxon>
        <taxon>Iridoviridae</taxon>
        <taxon>Alphairidovirinae</taxon>
        <taxon>Megalocytivirus</taxon>
        <taxon>Megalocytivirus pagrus1</taxon>
        <taxon>Infectious spleen and kidney necrosis virus</taxon>
    </lineage>
</organism>
<accession>A0A140GBA2</accession>